<keyword evidence="2" id="KW-1185">Reference proteome</keyword>
<reference evidence="1 2" key="1">
    <citation type="submission" date="2015-05" db="EMBL/GenBank/DDBJ databases">
        <authorList>
            <person name="Wang D.B."/>
            <person name="Wang M."/>
        </authorList>
    </citation>
    <scope>NUCLEOTIDE SEQUENCE [LARGE SCALE GENOMIC DNA]</scope>
</reference>
<protein>
    <submittedName>
        <fullName evidence="1">Uncharacterized protein</fullName>
    </submittedName>
</protein>
<dbReference type="EMBL" id="KR534323">
    <property type="protein sequence ID" value="AKO60924.1"/>
    <property type="molecule type" value="Genomic_DNA"/>
</dbReference>
<dbReference type="Proteomes" id="UP000202763">
    <property type="component" value="Segment"/>
</dbReference>
<name>A0A0H4IN08_9CAUD</name>
<organism evidence="1 2">
    <name type="scientific">Pseudoalteromonas phage H101</name>
    <dbReference type="NCBI Taxonomy" id="1654919"/>
    <lineage>
        <taxon>Viruses</taxon>
        <taxon>Duplodnaviria</taxon>
        <taxon>Heunggongvirae</taxon>
        <taxon>Uroviricota</taxon>
        <taxon>Caudoviricetes</taxon>
        <taxon>Shandongvirus</taxon>
        <taxon>Shandongvirus H101</taxon>
    </lineage>
</organism>
<evidence type="ECO:0000313" key="2">
    <source>
        <dbReference type="Proteomes" id="UP000202763"/>
    </source>
</evidence>
<proteinExistence type="predicted"/>
<dbReference type="OrthoDB" id="7845at10239"/>
<dbReference type="RefSeq" id="YP_009225457.1">
    <property type="nucleotide sequence ID" value="NC_029094.1"/>
</dbReference>
<accession>A0A0H4IN08</accession>
<sequence length="306" mass="33071">MSNIQVRDFSSYTDFLPLQFSDSDNLIKLLAIYLDQVEELNKAQQELSLLSTNISTATGYQLDIIGNLLGARREGRLDSEYRNYIRFRISINTGSGTPSDVINFVKSITSASKVRYWEHYPASVVVETNGNGIPTNLVDTVDNVTPAGVKAGAVLWVEDDYAVRPCRLSEAYLNYVEKPLYPVNDSECGEISAETGGSFVECATAIPILSGLGMGEEEAYMGNPLFEMTGLAGSGEFEFSEVSPTTVFGQSVLPNISEVYSENYIGAGGTDAFSNDPDAISSGLIVTQNGVVRGTLATVLTDNNNN</sequence>
<dbReference type="Pfam" id="PF11041">
    <property type="entry name" value="Phage_Wedge1"/>
    <property type="match status" value="1"/>
</dbReference>
<dbReference type="GeneID" id="26796518"/>
<dbReference type="KEGG" id="vg:26796518"/>
<evidence type="ECO:0000313" key="1">
    <source>
        <dbReference type="EMBL" id="AKO60924.1"/>
    </source>
</evidence>
<dbReference type="InterPro" id="IPR021283">
    <property type="entry name" value="Phage_Wedge1"/>
</dbReference>